<proteinExistence type="predicted"/>
<dbReference type="RefSeq" id="WP_148377084.1">
    <property type="nucleotide sequence ID" value="NZ_VSIY01000004.1"/>
</dbReference>
<dbReference type="InterPro" id="IPR029069">
    <property type="entry name" value="HotDog_dom_sf"/>
</dbReference>
<feature type="domain" description="FAS1-like dehydratase" evidence="1">
    <location>
        <begin position="12"/>
        <end position="171"/>
    </location>
</feature>
<protein>
    <submittedName>
        <fullName evidence="2">MaoC family dehydratase</fullName>
    </submittedName>
</protein>
<dbReference type="InterPro" id="IPR039569">
    <property type="entry name" value="FAS1-like_DH_region"/>
</dbReference>
<dbReference type="Proteomes" id="UP000322080">
    <property type="component" value="Unassembled WGS sequence"/>
</dbReference>
<reference evidence="2 3" key="1">
    <citation type="submission" date="2019-08" db="EMBL/GenBank/DDBJ databases">
        <title>Identification of a novel species of the genus Boseongicola.</title>
        <authorList>
            <person name="Zhang X.-Q."/>
        </authorList>
    </citation>
    <scope>NUCLEOTIDE SEQUENCE [LARGE SCALE GENOMIC DNA]</scope>
    <source>
        <strain evidence="2 3">HY14</strain>
    </source>
</reference>
<dbReference type="EMBL" id="VSIY01000004">
    <property type="protein sequence ID" value="TYB82320.1"/>
    <property type="molecule type" value="Genomic_DNA"/>
</dbReference>
<evidence type="ECO:0000313" key="2">
    <source>
        <dbReference type="EMBL" id="TYB82320.1"/>
    </source>
</evidence>
<evidence type="ECO:0000313" key="3">
    <source>
        <dbReference type="Proteomes" id="UP000322080"/>
    </source>
</evidence>
<evidence type="ECO:0000259" key="1">
    <source>
        <dbReference type="Pfam" id="PF13452"/>
    </source>
</evidence>
<keyword evidence="3" id="KW-1185">Reference proteome</keyword>
<organism evidence="2 3">
    <name type="scientific">Maritimibacter fusiformis</name>
    <dbReference type="NCBI Taxonomy" id="2603819"/>
    <lineage>
        <taxon>Bacteria</taxon>
        <taxon>Pseudomonadati</taxon>
        <taxon>Pseudomonadota</taxon>
        <taxon>Alphaproteobacteria</taxon>
        <taxon>Rhodobacterales</taxon>
        <taxon>Roseobacteraceae</taxon>
        <taxon>Maritimibacter</taxon>
    </lineage>
</organism>
<accession>A0A5D0RL28</accession>
<comment type="caution">
    <text evidence="2">The sequence shown here is derived from an EMBL/GenBank/DDBJ whole genome shotgun (WGS) entry which is preliminary data.</text>
</comment>
<gene>
    <name evidence="2" type="ORF">FVF75_06260</name>
</gene>
<dbReference type="AlphaFoldDB" id="A0A5D0RL28"/>
<dbReference type="Pfam" id="PF13452">
    <property type="entry name" value="FAS1_DH_region"/>
    <property type="match status" value="1"/>
</dbReference>
<dbReference type="Gene3D" id="3.10.129.10">
    <property type="entry name" value="Hotdog Thioesterase"/>
    <property type="match status" value="1"/>
</dbReference>
<dbReference type="SUPFAM" id="SSF54637">
    <property type="entry name" value="Thioesterase/thiol ester dehydrase-isomerase"/>
    <property type="match status" value="1"/>
</dbReference>
<name>A0A5D0RL28_9RHOB</name>
<sequence>MTLKLPEKLEDWIGFRFEHEAELVVERGAIMHWLEAVRDANPVYWDDAVAEDITGGIIAPAPMASTFATSYRWSPRRPEQVWDIHGVEPDAPRVWPRLPVEAHFSFKEFTGLKQGIVGSIEAEYYEPLRLGDRITVTSFISKCGELRTNRLGTGRDWTAQVEFRNQNGDMVSIDRFNFYCYNREAA</sequence>